<accession>A0A8K0D0U0</accession>
<dbReference type="Pfam" id="PF20700">
    <property type="entry name" value="Mutator"/>
    <property type="match status" value="1"/>
</dbReference>
<name>A0A8K0D0U0_IGNLU</name>
<evidence type="ECO:0000313" key="2">
    <source>
        <dbReference type="EMBL" id="KAF2897278.1"/>
    </source>
</evidence>
<gene>
    <name evidence="2" type="ORF">ILUMI_08897</name>
</gene>
<dbReference type="AlphaFoldDB" id="A0A8K0D0U0"/>
<comment type="caution">
    <text evidence="2">The sequence shown here is derived from an EMBL/GenBank/DDBJ whole genome shotgun (WGS) entry which is preliminary data.</text>
</comment>
<reference evidence="2" key="1">
    <citation type="submission" date="2019-08" db="EMBL/GenBank/DDBJ databases">
        <title>The genome of the North American firefly Photinus pyralis.</title>
        <authorList>
            <consortium name="Photinus pyralis genome working group"/>
            <person name="Fallon T.R."/>
            <person name="Sander Lower S.E."/>
            <person name="Weng J.-K."/>
        </authorList>
    </citation>
    <scope>NUCLEOTIDE SEQUENCE</scope>
    <source>
        <strain evidence="2">TRF0915ILg1</strain>
        <tissue evidence="2">Whole body</tissue>
    </source>
</reference>
<sequence>MFYIIQNDIGKEWEQSLWPSIEGADVKERQNAILNKQFSSDGTPMISVYVDGSWNKRPYGNYNYNSLTGLVTIVGKHE</sequence>
<organism evidence="2 3">
    <name type="scientific">Ignelater luminosus</name>
    <name type="common">Cucubano</name>
    <name type="synonym">Pyrophorus luminosus</name>
    <dbReference type="NCBI Taxonomy" id="2038154"/>
    <lineage>
        <taxon>Eukaryota</taxon>
        <taxon>Metazoa</taxon>
        <taxon>Ecdysozoa</taxon>
        <taxon>Arthropoda</taxon>
        <taxon>Hexapoda</taxon>
        <taxon>Insecta</taxon>
        <taxon>Pterygota</taxon>
        <taxon>Neoptera</taxon>
        <taxon>Endopterygota</taxon>
        <taxon>Coleoptera</taxon>
        <taxon>Polyphaga</taxon>
        <taxon>Elateriformia</taxon>
        <taxon>Elateroidea</taxon>
        <taxon>Elateridae</taxon>
        <taxon>Agrypninae</taxon>
        <taxon>Pyrophorini</taxon>
        <taxon>Ignelater</taxon>
    </lineage>
</organism>
<dbReference type="EMBL" id="VTPC01004350">
    <property type="protein sequence ID" value="KAF2897278.1"/>
    <property type="molecule type" value="Genomic_DNA"/>
</dbReference>
<proteinExistence type="predicted"/>
<keyword evidence="3" id="KW-1185">Reference proteome</keyword>
<dbReference type="OrthoDB" id="6781756at2759"/>
<protein>
    <recommendedName>
        <fullName evidence="1">Mutator-like transposase domain-containing protein</fullName>
    </recommendedName>
</protein>
<dbReference type="InterPro" id="IPR049012">
    <property type="entry name" value="Mutator_transp_dom"/>
</dbReference>
<evidence type="ECO:0000259" key="1">
    <source>
        <dbReference type="Pfam" id="PF20700"/>
    </source>
</evidence>
<dbReference type="Proteomes" id="UP000801492">
    <property type="component" value="Unassembled WGS sequence"/>
</dbReference>
<feature type="domain" description="Mutator-like transposase" evidence="1">
    <location>
        <begin position="5"/>
        <end position="77"/>
    </location>
</feature>
<evidence type="ECO:0000313" key="3">
    <source>
        <dbReference type="Proteomes" id="UP000801492"/>
    </source>
</evidence>